<dbReference type="EMBL" id="JAURVH010001527">
    <property type="protein sequence ID" value="KAK5913491.1"/>
    <property type="molecule type" value="Genomic_DNA"/>
</dbReference>
<feature type="compositionally biased region" description="Gly residues" evidence="1">
    <location>
        <begin position="27"/>
        <end position="37"/>
    </location>
</feature>
<evidence type="ECO:0000256" key="1">
    <source>
        <dbReference type="SAM" id="MobiDB-lite"/>
    </source>
</evidence>
<feature type="compositionally biased region" description="Gly residues" evidence="1">
    <location>
        <begin position="8"/>
        <end position="19"/>
    </location>
</feature>
<feature type="region of interest" description="Disordered" evidence="1">
    <location>
        <begin position="1"/>
        <end position="74"/>
    </location>
</feature>
<protein>
    <submittedName>
        <fullName evidence="2">Uncharacterized protein</fullName>
    </submittedName>
</protein>
<sequence length="74" mass="6998">MAAAGSAATGGGGGGGGGAPAVATTAGGSGGGSGGGVEDWEERDTPLRQLEAGEGEERDGARAPRAVDNQYSFF</sequence>
<keyword evidence="3" id="KW-1185">Reference proteome</keyword>
<dbReference type="Proteomes" id="UP001331515">
    <property type="component" value="Unassembled WGS sequence"/>
</dbReference>
<name>A0AAN8HF77_CHAGU</name>
<reference evidence="2 3" key="1">
    <citation type="journal article" date="2023" name="Mol. Biol. Evol.">
        <title>Genomics of Secondarily Temperate Adaptation in the Only Non-Antarctic Icefish.</title>
        <authorList>
            <person name="Rivera-Colon A.G."/>
            <person name="Rayamajhi N."/>
            <person name="Minhas B.F."/>
            <person name="Madrigal G."/>
            <person name="Bilyk K.T."/>
            <person name="Yoon V."/>
            <person name="Hune M."/>
            <person name="Gregory S."/>
            <person name="Cheng C.H.C."/>
            <person name="Catchen J.M."/>
        </authorList>
    </citation>
    <scope>NUCLEOTIDE SEQUENCE [LARGE SCALE GENOMIC DNA]</scope>
    <source>
        <tissue evidence="2">White muscle</tissue>
    </source>
</reference>
<organism evidence="2 3">
    <name type="scientific">Champsocephalus gunnari</name>
    <name type="common">Mackerel icefish</name>
    <dbReference type="NCBI Taxonomy" id="52237"/>
    <lineage>
        <taxon>Eukaryota</taxon>
        <taxon>Metazoa</taxon>
        <taxon>Chordata</taxon>
        <taxon>Craniata</taxon>
        <taxon>Vertebrata</taxon>
        <taxon>Euteleostomi</taxon>
        <taxon>Actinopterygii</taxon>
        <taxon>Neopterygii</taxon>
        <taxon>Teleostei</taxon>
        <taxon>Neoteleostei</taxon>
        <taxon>Acanthomorphata</taxon>
        <taxon>Eupercaria</taxon>
        <taxon>Perciformes</taxon>
        <taxon>Notothenioidei</taxon>
        <taxon>Channichthyidae</taxon>
        <taxon>Champsocephalus</taxon>
    </lineage>
</organism>
<gene>
    <name evidence="2" type="ORF">CgunFtcFv8_008018</name>
</gene>
<evidence type="ECO:0000313" key="2">
    <source>
        <dbReference type="EMBL" id="KAK5913491.1"/>
    </source>
</evidence>
<proteinExistence type="predicted"/>
<comment type="caution">
    <text evidence="2">The sequence shown here is derived from an EMBL/GenBank/DDBJ whole genome shotgun (WGS) entry which is preliminary data.</text>
</comment>
<accession>A0AAN8HF77</accession>
<dbReference type="AlphaFoldDB" id="A0AAN8HF77"/>
<evidence type="ECO:0000313" key="3">
    <source>
        <dbReference type="Proteomes" id="UP001331515"/>
    </source>
</evidence>